<feature type="region of interest" description="Disordered" evidence="1">
    <location>
        <begin position="50"/>
        <end position="167"/>
    </location>
</feature>
<evidence type="ECO:0000313" key="2">
    <source>
        <dbReference type="EMBL" id="PVH31926.1"/>
    </source>
</evidence>
<dbReference type="EMBL" id="CM008054">
    <property type="protein sequence ID" value="PVH31926.1"/>
    <property type="molecule type" value="Genomic_DNA"/>
</dbReference>
<feature type="region of interest" description="Disordered" evidence="1">
    <location>
        <begin position="1"/>
        <end position="25"/>
    </location>
</feature>
<protein>
    <submittedName>
        <fullName evidence="2">Uncharacterized protein</fullName>
    </submittedName>
</protein>
<gene>
    <name evidence="2" type="ORF">PAHAL_9G265800</name>
</gene>
<feature type="compositionally biased region" description="Acidic residues" evidence="1">
    <location>
        <begin position="111"/>
        <end position="125"/>
    </location>
</feature>
<accession>A0A2T8I2M5</accession>
<feature type="compositionally biased region" description="Low complexity" evidence="1">
    <location>
        <begin position="1"/>
        <end position="12"/>
    </location>
</feature>
<evidence type="ECO:0000256" key="1">
    <source>
        <dbReference type="SAM" id="MobiDB-lite"/>
    </source>
</evidence>
<feature type="compositionally biased region" description="Acidic residues" evidence="1">
    <location>
        <begin position="68"/>
        <end position="100"/>
    </location>
</feature>
<organism evidence="2">
    <name type="scientific">Panicum hallii</name>
    <dbReference type="NCBI Taxonomy" id="206008"/>
    <lineage>
        <taxon>Eukaryota</taxon>
        <taxon>Viridiplantae</taxon>
        <taxon>Streptophyta</taxon>
        <taxon>Embryophyta</taxon>
        <taxon>Tracheophyta</taxon>
        <taxon>Spermatophyta</taxon>
        <taxon>Magnoliopsida</taxon>
        <taxon>Liliopsida</taxon>
        <taxon>Poales</taxon>
        <taxon>Poaceae</taxon>
        <taxon>PACMAD clade</taxon>
        <taxon>Panicoideae</taxon>
        <taxon>Panicodae</taxon>
        <taxon>Paniceae</taxon>
        <taxon>Panicinae</taxon>
        <taxon>Panicum</taxon>
        <taxon>Panicum sect. Panicum</taxon>
    </lineage>
</organism>
<reference evidence="2" key="1">
    <citation type="submission" date="2018-04" db="EMBL/GenBank/DDBJ databases">
        <title>WGS assembly of Panicum hallii.</title>
        <authorList>
            <person name="Lovell J."/>
            <person name="Jenkins J."/>
            <person name="Lowry D."/>
            <person name="Mamidi S."/>
            <person name="Sreedasyam A."/>
            <person name="Weng X."/>
            <person name="Barry K."/>
            <person name="Bonette J."/>
            <person name="Campitelli B."/>
            <person name="Daum C."/>
            <person name="Gordon S."/>
            <person name="Gould B."/>
            <person name="Lipzen A."/>
            <person name="Macqueen A."/>
            <person name="Palacio-Mejia J."/>
            <person name="Plott C."/>
            <person name="Shakirov E."/>
            <person name="Shu S."/>
            <person name="Yoshinaga Y."/>
            <person name="Zane M."/>
            <person name="Rokhsar D."/>
            <person name="Grimwood J."/>
            <person name="Schmutz J."/>
            <person name="Juenger T."/>
        </authorList>
    </citation>
    <scope>NUCLEOTIDE SEQUENCE [LARGE SCALE GENOMIC DNA]</scope>
    <source>
        <strain evidence="2">FIL2</strain>
    </source>
</reference>
<name>A0A2T8I2M5_9POAL</name>
<dbReference type="Proteomes" id="UP000243499">
    <property type="component" value="Chromosome 9"/>
</dbReference>
<sequence>MASSSSASSIISFESETTREMTPEFDPIAAYEACAPLHWDAEEWDFQAWSEDDKSLTDGEDLQLLLDGELDEDNDDDMSSEGDFSTSEEEVDTPSTEEDSVAGGFLRGESSEDDDDDDDDEETEDSSGYSGDSGEDDGSDNDSSDDDSDASAAPPIKRHKVLGTYWW</sequence>
<feature type="compositionally biased region" description="Acidic residues" evidence="1">
    <location>
        <begin position="133"/>
        <end position="149"/>
    </location>
</feature>
<proteinExistence type="predicted"/>
<dbReference type="Gramene" id="PVH31926">
    <property type="protein sequence ID" value="PVH31926"/>
    <property type="gene ID" value="PAHAL_9G265800"/>
</dbReference>
<dbReference type="AlphaFoldDB" id="A0A2T8I2M5"/>